<dbReference type="PANTHER" id="PTHR33710:SF77">
    <property type="entry name" value="DNASE I-LIKE SUPERFAMILY PROTEIN"/>
    <property type="match status" value="1"/>
</dbReference>
<protein>
    <recommendedName>
        <fullName evidence="3">Reverse transcriptase</fullName>
    </recommendedName>
</protein>
<dbReference type="InterPro" id="IPR036691">
    <property type="entry name" value="Endo/exonu/phosph_ase_sf"/>
</dbReference>
<evidence type="ECO:0000313" key="2">
    <source>
        <dbReference type="Proteomes" id="UP001358586"/>
    </source>
</evidence>
<dbReference type="SUPFAM" id="SSF56219">
    <property type="entry name" value="DNase I-like"/>
    <property type="match status" value="1"/>
</dbReference>
<dbReference type="PANTHER" id="PTHR33710">
    <property type="entry name" value="BNAC02G09200D PROTEIN"/>
    <property type="match status" value="1"/>
</dbReference>
<keyword evidence="2" id="KW-1185">Reference proteome</keyword>
<evidence type="ECO:0008006" key="3">
    <source>
        <dbReference type="Google" id="ProtNLM"/>
    </source>
</evidence>
<reference evidence="1 2" key="1">
    <citation type="submission" date="2023-03" db="EMBL/GenBank/DDBJ databases">
        <title>WGS of Gossypium arboreum.</title>
        <authorList>
            <person name="Yu D."/>
        </authorList>
    </citation>
    <scope>NUCLEOTIDE SEQUENCE [LARGE SCALE GENOMIC DNA]</scope>
    <source>
        <tissue evidence="1">Leaf</tissue>
    </source>
</reference>
<comment type="caution">
    <text evidence="1">The sequence shown here is derived from an EMBL/GenBank/DDBJ whole genome shotgun (WGS) entry which is preliminary data.</text>
</comment>
<dbReference type="EMBL" id="JARKNE010000008">
    <property type="protein sequence ID" value="KAK5811324.1"/>
    <property type="molecule type" value="Genomic_DNA"/>
</dbReference>
<dbReference type="Proteomes" id="UP001358586">
    <property type="component" value="Chromosome 8"/>
</dbReference>
<organism evidence="1 2">
    <name type="scientific">Gossypium arboreum</name>
    <name type="common">Tree cotton</name>
    <name type="synonym">Gossypium nanking</name>
    <dbReference type="NCBI Taxonomy" id="29729"/>
    <lineage>
        <taxon>Eukaryota</taxon>
        <taxon>Viridiplantae</taxon>
        <taxon>Streptophyta</taxon>
        <taxon>Embryophyta</taxon>
        <taxon>Tracheophyta</taxon>
        <taxon>Spermatophyta</taxon>
        <taxon>Magnoliopsida</taxon>
        <taxon>eudicotyledons</taxon>
        <taxon>Gunneridae</taxon>
        <taxon>Pentapetalae</taxon>
        <taxon>rosids</taxon>
        <taxon>malvids</taxon>
        <taxon>Malvales</taxon>
        <taxon>Malvaceae</taxon>
        <taxon>Malvoideae</taxon>
        <taxon>Gossypium</taxon>
    </lineage>
</organism>
<name>A0ABR0NYC2_GOSAR</name>
<evidence type="ECO:0000313" key="1">
    <source>
        <dbReference type="EMBL" id="KAK5811324.1"/>
    </source>
</evidence>
<proteinExistence type="predicted"/>
<accession>A0ABR0NYC2</accession>
<gene>
    <name evidence="1" type="ORF">PVK06_026653</name>
</gene>
<sequence length="529" mass="59511">MVSIRLPGLPGFLYKRQILEEIGGLIGKVTKLNFQTDKGPRGKFARMGSPKSCNENRREWWPESACIETAKTSEIEAEFSGIRFQKVDFLKGVNQKGVSRAKENIGLNPKTTNNFSVLGKQLVDGLELLKEAAGQVDRGLVMAELGIQNRPLLDPVSHIKAAMGNNDNIKGDGPVLTDQEIRGLELSFNSDSVDTVHGVFQITTHLRLILIKGSALIEWKPLAFMKEFGLGGRTRYRGAPLTWQRGGVSKRLDRAIGNKAWLTSFPNFTVTYFPRIKSDHMPIFLSLRFKLHSSRGHPFHFLAGLSQGNQIGDSVCTWVKNMFKGGKIDLKLNNALIVLIPKDPNPECFSKFQPISLCSILYKLVLRAKYGVANGILDNLTRSRRSFLWRALTKVWSLIRENLIWSVGDERNIRCWGDPWIPNVGPLISLIPEHSRLYLDYFLSDMVLVDGTWNLELFRIWIPEIVIRKIIGIPPPYSGAGVDRIIWSRSFPIYKISMTFALERLIGNVSSGLSSGLFGRIITFLSFKV</sequence>